<dbReference type="RefSeq" id="WP_143059207.1">
    <property type="nucleotide sequence ID" value="NZ_FOJG01000002.1"/>
</dbReference>
<organism evidence="1 2">
    <name type="scientific">Chitinophaga arvensicola</name>
    <dbReference type="NCBI Taxonomy" id="29529"/>
    <lineage>
        <taxon>Bacteria</taxon>
        <taxon>Pseudomonadati</taxon>
        <taxon>Bacteroidota</taxon>
        <taxon>Chitinophagia</taxon>
        <taxon>Chitinophagales</taxon>
        <taxon>Chitinophagaceae</taxon>
        <taxon>Chitinophaga</taxon>
    </lineage>
</organism>
<dbReference type="EMBL" id="FOJG01000002">
    <property type="protein sequence ID" value="SEW49948.1"/>
    <property type="molecule type" value="Genomic_DNA"/>
</dbReference>
<dbReference type="AlphaFoldDB" id="A0A1I0S552"/>
<gene>
    <name evidence="1" type="ORF">SAMN04488122_3645</name>
</gene>
<evidence type="ECO:0000313" key="1">
    <source>
        <dbReference type="EMBL" id="SEW49948.1"/>
    </source>
</evidence>
<reference evidence="2" key="1">
    <citation type="submission" date="2016-10" db="EMBL/GenBank/DDBJ databases">
        <authorList>
            <person name="Varghese N."/>
            <person name="Submissions S."/>
        </authorList>
    </citation>
    <scope>NUCLEOTIDE SEQUENCE [LARGE SCALE GENOMIC DNA]</scope>
    <source>
        <strain evidence="2">DSM 3695</strain>
    </source>
</reference>
<evidence type="ECO:0008006" key="3">
    <source>
        <dbReference type="Google" id="ProtNLM"/>
    </source>
</evidence>
<name>A0A1I0S552_9BACT</name>
<keyword evidence="2" id="KW-1185">Reference proteome</keyword>
<accession>A0A1I0S552</accession>
<dbReference type="Proteomes" id="UP000199310">
    <property type="component" value="Unassembled WGS sequence"/>
</dbReference>
<evidence type="ECO:0000313" key="2">
    <source>
        <dbReference type="Proteomes" id="UP000199310"/>
    </source>
</evidence>
<proteinExistence type="predicted"/>
<protein>
    <recommendedName>
        <fullName evidence="3">Apea-like HEPN domain-containing protein</fullName>
    </recommendedName>
</protein>
<sequence>MTNSNKKTPLRDIQETSIQLIWFSLTREYFLLGHTFNEEDLPLRIPFKGEGWIEISQEFIGYAFVLRLRTTIQTKVGERRYNQFKEMQLEEGTEAIMSISELARYPKIKAEVSVVLPRLEDITEKLFKLLRWRFKLAVYLNKSTNGEFKWSFDQHKWQQINSFKESGVVCSPFYFIQNPKEEIEKLITTHSIEEETEPIGHTILREAQTIISSSPESGLVMGFVALEVAVKRFITLRDPEYIFPDPSPNIHKLLTEIIPALDTKFELSNKDQNTVKDIMLHRNDMVHKGKMPDSVGPHKITKYLAFIEMIILMLDVHMGFDWAQEYLNFCGNNLRSMESVKE</sequence>